<gene>
    <name evidence="1" type="ORF">STRTUCAR8_01508</name>
</gene>
<protein>
    <submittedName>
        <fullName evidence="1">Uncharacterized protein</fullName>
    </submittedName>
</protein>
<dbReference type="STRING" id="85558.T45_07679"/>
<keyword evidence="2" id="KW-1185">Reference proteome</keyword>
<name>L7F4X7_STRT8</name>
<reference evidence="1 2" key="1">
    <citation type="journal article" date="2011" name="Plasmid">
        <title>Streptomyces turgidiscabies Car8 contains a modular pathogenicity island that shares virulence genes with other actinobacterial plant pathogens.</title>
        <authorList>
            <person name="Huguet-Tapia J.C."/>
            <person name="Badger J.H."/>
            <person name="Loria R."/>
            <person name="Pettis G.S."/>
        </authorList>
    </citation>
    <scope>NUCLEOTIDE SEQUENCE [LARGE SCALE GENOMIC DNA]</scope>
    <source>
        <strain evidence="1 2">Car8</strain>
    </source>
</reference>
<evidence type="ECO:0000313" key="1">
    <source>
        <dbReference type="EMBL" id="ELP66066.1"/>
    </source>
</evidence>
<accession>L7F4X7</accession>
<dbReference type="Proteomes" id="UP000010931">
    <property type="component" value="Unassembled WGS sequence"/>
</dbReference>
<comment type="caution">
    <text evidence="1">The sequence shown here is derived from an EMBL/GenBank/DDBJ whole genome shotgun (WGS) entry which is preliminary data.</text>
</comment>
<proteinExistence type="predicted"/>
<evidence type="ECO:0000313" key="2">
    <source>
        <dbReference type="Proteomes" id="UP000010931"/>
    </source>
</evidence>
<organism evidence="1 2">
    <name type="scientific">Streptomyces turgidiscabies (strain Car8)</name>
    <dbReference type="NCBI Taxonomy" id="698760"/>
    <lineage>
        <taxon>Bacteria</taxon>
        <taxon>Bacillati</taxon>
        <taxon>Actinomycetota</taxon>
        <taxon>Actinomycetes</taxon>
        <taxon>Kitasatosporales</taxon>
        <taxon>Streptomycetaceae</taxon>
        <taxon>Streptomyces</taxon>
    </lineage>
</organism>
<dbReference type="EMBL" id="AEJB01000361">
    <property type="protein sequence ID" value="ELP66066.1"/>
    <property type="molecule type" value="Genomic_DNA"/>
</dbReference>
<dbReference type="AlphaFoldDB" id="L7F4X7"/>
<dbReference type="PATRIC" id="fig|698760.3.peg.5048"/>
<sequence length="204" mass="23633">MSAAVEVQEGKPDAARLQEARKHYVQPGDTVVVKLGASECMQSMGLTGKLMPVYILRDGFGKLRDQETGHDYSMPNPLGWMEFYKDETGWYSYDVYEIGVSHTVTHATGRFYVYVEGRQLFGVQSPRFEEMRDAAREMHGRDIPSAEVRFVENSRCLPIWWSRSVVVPLDTEVRERAGRTYRDTWIDIPEYFNLFAGRYHFQEV</sequence>